<sequence>MQILMPEINKDSIRNRLVKWLKKENDLVEIGEEIALIENQRVTSVIRSPSSGRLVNMLQENSFINVGQQVAEVIENNLLKEQSSSEKVTTGSQSGSDVILQVDNTKEDEVIIPGNDSLSLNCRVDISRSLFFVHDNSIRFSSYLFFCISKAYSKYPFLGKQYPINFLELSEVGLEKVDSYSDDLLNKIESVGLSSLDEFFKKNERNIDFSLDNSFNVIHCENIALENVRFTFYKKSSAILACFYNISEDFENGSREECNLFFSSNFGRNLSDILNFIRKLKSFLTKPENLVL</sequence>
<dbReference type="AlphaFoldDB" id="A0A7C5PGY9"/>
<feature type="domain" description="Lipoyl-binding" evidence="1">
    <location>
        <begin position="2"/>
        <end position="72"/>
    </location>
</feature>
<dbReference type="InterPro" id="IPR000089">
    <property type="entry name" value="Biotin_lipoyl"/>
</dbReference>
<protein>
    <recommendedName>
        <fullName evidence="1">Lipoyl-binding domain-containing protein</fullName>
    </recommendedName>
</protein>
<reference evidence="2" key="1">
    <citation type="journal article" date="2020" name="mSystems">
        <title>Genome- and Community-Level Interaction Insights into Carbon Utilization and Element Cycling Functions of Hydrothermarchaeota in Hydrothermal Sediment.</title>
        <authorList>
            <person name="Zhou Z."/>
            <person name="Liu Y."/>
            <person name="Xu W."/>
            <person name="Pan J."/>
            <person name="Luo Z.H."/>
            <person name="Li M."/>
        </authorList>
    </citation>
    <scope>NUCLEOTIDE SEQUENCE [LARGE SCALE GENOMIC DNA]</scope>
    <source>
        <strain evidence="2">SpSt-1019</strain>
    </source>
</reference>
<proteinExistence type="predicted"/>
<comment type="caution">
    <text evidence="2">The sequence shown here is derived from an EMBL/GenBank/DDBJ whole genome shotgun (WGS) entry which is preliminary data.</text>
</comment>
<dbReference type="EMBL" id="DRUY01000117">
    <property type="protein sequence ID" value="HHI65567.1"/>
    <property type="molecule type" value="Genomic_DNA"/>
</dbReference>
<dbReference type="SUPFAM" id="SSF51230">
    <property type="entry name" value="Single hybrid motif"/>
    <property type="match status" value="1"/>
</dbReference>
<evidence type="ECO:0000259" key="1">
    <source>
        <dbReference type="Pfam" id="PF00364"/>
    </source>
</evidence>
<accession>A0A7C5PGY9</accession>
<dbReference type="Gene3D" id="2.40.50.100">
    <property type="match status" value="1"/>
</dbReference>
<dbReference type="Pfam" id="PF00364">
    <property type="entry name" value="Biotin_lipoyl"/>
    <property type="match status" value="1"/>
</dbReference>
<gene>
    <name evidence="2" type="ORF">ENL70_03335</name>
</gene>
<dbReference type="InterPro" id="IPR011053">
    <property type="entry name" value="Single_hybrid_motif"/>
</dbReference>
<evidence type="ECO:0000313" key="2">
    <source>
        <dbReference type="EMBL" id="HHI65567.1"/>
    </source>
</evidence>
<name>A0A7C5PGY9_9BACT</name>
<organism evidence="2">
    <name type="scientific">Thermodesulfobium narugense</name>
    <dbReference type="NCBI Taxonomy" id="184064"/>
    <lineage>
        <taxon>Bacteria</taxon>
        <taxon>Pseudomonadati</taxon>
        <taxon>Thermodesulfobiota</taxon>
        <taxon>Thermodesulfobiia</taxon>
        <taxon>Thermodesulfobiales</taxon>
        <taxon>Thermodesulfobiaceae</taxon>
        <taxon>Thermodesulfobium</taxon>
    </lineage>
</organism>
<dbReference type="CDD" id="cd06849">
    <property type="entry name" value="lipoyl_domain"/>
    <property type="match status" value="1"/>
</dbReference>